<protein>
    <submittedName>
        <fullName evidence="2">Uncharacterized protein</fullName>
    </submittedName>
</protein>
<evidence type="ECO:0000256" key="1">
    <source>
        <dbReference type="SAM" id="MobiDB-lite"/>
    </source>
</evidence>
<accession>A0A834XAR2</accession>
<comment type="caution">
    <text evidence="2">The sequence shown here is derived from an EMBL/GenBank/DDBJ whole genome shotgun (WGS) entry which is preliminary data.</text>
</comment>
<organism evidence="2 3">
    <name type="scientific">Senna tora</name>
    <dbReference type="NCBI Taxonomy" id="362788"/>
    <lineage>
        <taxon>Eukaryota</taxon>
        <taxon>Viridiplantae</taxon>
        <taxon>Streptophyta</taxon>
        <taxon>Embryophyta</taxon>
        <taxon>Tracheophyta</taxon>
        <taxon>Spermatophyta</taxon>
        <taxon>Magnoliopsida</taxon>
        <taxon>eudicotyledons</taxon>
        <taxon>Gunneridae</taxon>
        <taxon>Pentapetalae</taxon>
        <taxon>rosids</taxon>
        <taxon>fabids</taxon>
        <taxon>Fabales</taxon>
        <taxon>Fabaceae</taxon>
        <taxon>Caesalpinioideae</taxon>
        <taxon>Cassia clade</taxon>
        <taxon>Senna</taxon>
    </lineage>
</organism>
<dbReference type="EMBL" id="JAAIUW010000002">
    <property type="protein sequence ID" value="KAF7842093.1"/>
    <property type="molecule type" value="Genomic_DNA"/>
</dbReference>
<name>A0A834XAR2_9FABA</name>
<dbReference type="AlphaFoldDB" id="A0A834XAR2"/>
<dbReference type="Proteomes" id="UP000634136">
    <property type="component" value="Unassembled WGS sequence"/>
</dbReference>
<evidence type="ECO:0000313" key="2">
    <source>
        <dbReference type="EMBL" id="KAF7842093.1"/>
    </source>
</evidence>
<reference evidence="2" key="1">
    <citation type="submission" date="2020-09" db="EMBL/GenBank/DDBJ databases">
        <title>Genome-Enabled Discovery of Anthraquinone Biosynthesis in Senna tora.</title>
        <authorList>
            <person name="Kang S.-H."/>
            <person name="Pandey R.P."/>
            <person name="Lee C.-M."/>
            <person name="Sim J.-S."/>
            <person name="Jeong J.-T."/>
            <person name="Choi B.-S."/>
            <person name="Jung M."/>
            <person name="Ginzburg D."/>
            <person name="Zhao K."/>
            <person name="Won S.Y."/>
            <person name="Oh T.-J."/>
            <person name="Yu Y."/>
            <person name="Kim N.-H."/>
            <person name="Lee O.R."/>
            <person name="Lee T.-H."/>
            <person name="Bashyal P."/>
            <person name="Kim T.-S."/>
            <person name="Lee W.-H."/>
            <person name="Kawkins C."/>
            <person name="Kim C.-K."/>
            <person name="Kim J.S."/>
            <person name="Ahn B.O."/>
            <person name="Rhee S.Y."/>
            <person name="Sohng J.K."/>
        </authorList>
    </citation>
    <scope>NUCLEOTIDE SEQUENCE</scope>
    <source>
        <tissue evidence="2">Leaf</tissue>
    </source>
</reference>
<evidence type="ECO:0000313" key="3">
    <source>
        <dbReference type="Proteomes" id="UP000634136"/>
    </source>
</evidence>
<sequence>MGDELPLMEVMKHQKVKPIQPSNCKVKKDNCTDDVVHNKNKHTSAPTPDLKRTII</sequence>
<gene>
    <name evidence="2" type="ORF">G2W53_004391</name>
</gene>
<keyword evidence="3" id="KW-1185">Reference proteome</keyword>
<proteinExistence type="predicted"/>
<feature type="region of interest" description="Disordered" evidence="1">
    <location>
        <begin position="35"/>
        <end position="55"/>
    </location>
</feature>